<feature type="compositionally biased region" description="Pro residues" evidence="1">
    <location>
        <begin position="136"/>
        <end position="150"/>
    </location>
</feature>
<evidence type="ECO:0000313" key="2">
    <source>
        <dbReference type="EMBL" id="KIJ33981.1"/>
    </source>
</evidence>
<evidence type="ECO:0000256" key="1">
    <source>
        <dbReference type="SAM" id="MobiDB-lite"/>
    </source>
</evidence>
<name>A0A0C9V9N1_SPHS4</name>
<dbReference type="HOGENOM" id="CLU_1205411_0_0_1"/>
<keyword evidence="3" id="KW-1185">Reference proteome</keyword>
<protein>
    <submittedName>
        <fullName evidence="2">Uncharacterized protein</fullName>
    </submittedName>
</protein>
<evidence type="ECO:0000313" key="3">
    <source>
        <dbReference type="Proteomes" id="UP000054279"/>
    </source>
</evidence>
<sequence>MGLHAEAYSPALSTQTHSHCVAMFNIPEKEEEEPSPRPPNSYTSTGSDQSERVISYTTARKDEVEDTSHHAGGSFIDIVNNPYTVTPFFQAQTPLLTIHYAPTSTHGTAPPKAIIPSLEGPPSSFPRISLTRPHSSRPPTPPPWPHPPRLPLPPRQTAALAHQAIYWPLQPAGGYVQCGYPGCGESVGLVSAKDVWAHLAGHLNGGKAYMCFWCVLDASFSPFVNEAEDG</sequence>
<proteinExistence type="predicted"/>
<feature type="region of interest" description="Disordered" evidence="1">
    <location>
        <begin position="27"/>
        <end position="52"/>
    </location>
</feature>
<dbReference type="AlphaFoldDB" id="A0A0C9V9N1"/>
<accession>A0A0C9V9N1</accession>
<dbReference type="EMBL" id="KN837205">
    <property type="protein sequence ID" value="KIJ33981.1"/>
    <property type="molecule type" value="Genomic_DNA"/>
</dbReference>
<reference evidence="2 3" key="1">
    <citation type="submission" date="2014-06" db="EMBL/GenBank/DDBJ databases">
        <title>Evolutionary Origins and Diversification of the Mycorrhizal Mutualists.</title>
        <authorList>
            <consortium name="DOE Joint Genome Institute"/>
            <consortium name="Mycorrhizal Genomics Consortium"/>
            <person name="Kohler A."/>
            <person name="Kuo A."/>
            <person name="Nagy L.G."/>
            <person name="Floudas D."/>
            <person name="Copeland A."/>
            <person name="Barry K.W."/>
            <person name="Cichocki N."/>
            <person name="Veneault-Fourrey C."/>
            <person name="LaButti K."/>
            <person name="Lindquist E.A."/>
            <person name="Lipzen A."/>
            <person name="Lundell T."/>
            <person name="Morin E."/>
            <person name="Murat C."/>
            <person name="Riley R."/>
            <person name="Ohm R."/>
            <person name="Sun H."/>
            <person name="Tunlid A."/>
            <person name="Henrissat B."/>
            <person name="Grigoriev I.V."/>
            <person name="Hibbett D.S."/>
            <person name="Martin F."/>
        </authorList>
    </citation>
    <scope>NUCLEOTIDE SEQUENCE [LARGE SCALE GENOMIC DNA]</scope>
    <source>
        <strain evidence="2 3">SS14</strain>
    </source>
</reference>
<organism evidence="2 3">
    <name type="scientific">Sphaerobolus stellatus (strain SS14)</name>
    <dbReference type="NCBI Taxonomy" id="990650"/>
    <lineage>
        <taxon>Eukaryota</taxon>
        <taxon>Fungi</taxon>
        <taxon>Dikarya</taxon>
        <taxon>Basidiomycota</taxon>
        <taxon>Agaricomycotina</taxon>
        <taxon>Agaricomycetes</taxon>
        <taxon>Phallomycetidae</taxon>
        <taxon>Geastrales</taxon>
        <taxon>Sphaerobolaceae</taxon>
        <taxon>Sphaerobolus</taxon>
    </lineage>
</organism>
<feature type="region of interest" description="Disordered" evidence="1">
    <location>
        <begin position="125"/>
        <end position="150"/>
    </location>
</feature>
<dbReference type="Proteomes" id="UP000054279">
    <property type="component" value="Unassembled WGS sequence"/>
</dbReference>
<gene>
    <name evidence="2" type="ORF">M422DRAFT_263936</name>
</gene>